<accession>A0ABU0L322</accession>
<reference evidence="1 2" key="1">
    <citation type="submission" date="2023-07" db="EMBL/GenBank/DDBJ databases">
        <title>Genomic Encyclopedia of Type Strains, Phase IV (KMG-IV): sequencing the most valuable type-strain genomes for metagenomic binning, comparative biology and taxonomic classification.</title>
        <authorList>
            <person name="Goeker M."/>
        </authorList>
    </citation>
    <scope>NUCLEOTIDE SEQUENCE [LARGE SCALE GENOMIC DNA]</scope>
    <source>
        <strain evidence="1 2">DSM 14914</strain>
    </source>
</reference>
<evidence type="ECO:0000313" key="2">
    <source>
        <dbReference type="Proteomes" id="UP001242811"/>
    </source>
</evidence>
<protein>
    <submittedName>
        <fullName evidence="1">Uncharacterized protein</fullName>
    </submittedName>
</protein>
<sequence length="53" mass="5751">MSALTGNASVSGERIVCQKQTVNPGGTARHKLRPWNAIAMDSDCDIAAKRYYP</sequence>
<keyword evidence="2" id="KW-1185">Reference proteome</keyword>
<proteinExistence type="predicted"/>
<dbReference type="Proteomes" id="UP001242811">
    <property type="component" value="Unassembled WGS sequence"/>
</dbReference>
<dbReference type="EMBL" id="JAUSWA010000020">
    <property type="protein sequence ID" value="MDQ0495189.1"/>
    <property type="molecule type" value="Genomic_DNA"/>
</dbReference>
<evidence type="ECO:0000313" key="1">
    <source>
        <dbReference type="EMBL" id="MDQ0495189.1"/>
    </source>
</evidence>
<comment type="caution">
    <text evidence="1">The sequence shown here is derived from an EMBL/GenBank/DDBJ whole genome shotgun (WGS) entry which is preliminary data.</text>
</comment>
<organism evidence="1 2">
    <name type="scientific">Paenibacillus brasilensis</name>
    <dbReference type="NCBI Taxonomy" id="128574"/>
    <lineage>
        <taxon>Bacteria</taxon>
        <taxon>Bacillati</taxon>
        <taxon>Bacillota</taxon>
        <taxon>Bacilli</taxon>
        <taxon>Bacillales</taxon>
        <taxon>Paenibacillaceae</taxon>
        <taxon>Paenibacillus</taxon>
    </lineage>
</organism>
<gene>
    <name evidence="1" type="ORF">QOZ95_003367</name>
</gene>
<name>A0ABU0L322_9BACL</name>